<organism evidence="1">
    <name type="scientific">marine sediment metagenome</name>
    <dbReference type="NCBI Taxonomy" id="412755"/>
    <lineage>
        <taxon>unclassified sequences</taxon>
        <taxon>metagenomes</taxon>
        <taxon>ecological metagenomes</taxon>
    </lineage>
</organism>
<name>A0A0F8ZM62_9ZZZZ</name>
<comment type="caution">
    <text evidence="1">The sequence shown here is derived from an EMBL/GenBank/DDBJ whole genome shotgun (WGS) entry which is preliminary data.</text>
</comment>
<reference evidence="1" key="1">
    <citation type="journal article" date="2015" name="Nature">
        <title>Complex archaea that bridge the gap between prokaryotes and eukaryotes.</title>
        <authorList>
            <person name="Spang A."/>
            <person name="Saw J.H."/>
            <person name="Jorgensen S.L."/>
            <person name="Zaremba-Niedzwiedzka K."/>
            <person name="Martijn J."/>
            <person name="Lind A.E."/>
            <person name="van Eijk R."/>
            <person name="Schleper C."/>
            <person name="Guy L."/>
            <person name="Ettema T.J."/>
        </authorList>
    </citation>
    <scope>NUCLEOTIDE SEQUENCE</scope>
</reference>
<sequence length="59" mass="6647">MIVENIEQFIQLAQLVVVVGGGFYFTGRITKTLETLTTVTGDHEDRLRVIEQKPARVSQ</sequence>
<dbReference type="AlphaFoldDB" id="A0A0F8ZM62"/>
<proteinExistence type="predicted"/>
<evidence type="ECO:0000313" key="1">
    <source>
        <dbReference type="EMBL" id="KKK61031.1"/>
    </source>
</evidence>
<dbReference type="EMBL" id="LAZR01062674">
    <property type="protein sequence ID" value="KKK61031.1"/>
    <property type="molecule type" value="Genomic_DNA"/>
</dbReference>
<gene>
    <name evidence="1" type="ORF">LCGC14_3018390</name>
</gene>
<protein>
    <submittedName>
        <fullName evidence="1">Uncharacterized protein</fullName>
    </submittedName>
</protein>
<accession>A0A0F8ZM62</accession>